<name>A0A2H0TPK0_9BACT</name>
<proteinExistence type="inferred from homology"/>
<dbReference type="AlphaFoldDB" id="A0A2H0TPK0"/>
<reference evidence="5" key="1">
    <citation type="submission" date="2017-09" db="EMBL/GenBank/DDBJ databases">
        <title>Depth-based differentiation of microbial function through sediment-hosted aquifers and enrichment of novel symbionts in the deep terrestrial subsurface.</title>
        <authorList>
            <person name="Probst A.J."/>
            <person name="Ladd B."/>
            <person name="Jarett J.K."/>
            <person name="Geller-Mcgrath D.E."/>
            <person name="Sieber C.M.K."/>
            <person name="Emerson J.B."/>
            <person name="Anantharaman K."/>
            <person name="Thomas B.C."/>
            <person name="Malmstrom R."/>
            <person name="Stieglmeier M."/>
            <person name="Klingl A."/>
            <person name="Woyke T."/>
            <person name="Ryan C.M."/>
            <person name="Banfield J.F."/>
        </authorList>
    </citation>
    <scope>NUCLEOTIDE SEQUENCE [LARGE SCALE GENOMIC DNA]</scope>
</reference>
<accession>A0A2H0TPK0</accession>
<evidence type="ECO:0000256" key="1">
    <source>
        <dbReference type="ARBA" id="ARBA00006464"/>
    </source>
</evidence>
<protein>
    <recommendedName>
        <fullName evidence="3">Bacterial sugar transferase domain-containing protein</fullName>
    </recommendedName>
</protein>
<evidence type="ECO:0000256" key="2">
    <source>
        <dbReference type="SAM" id="Phobius"/>
    </source>
</evidence>
<keyword evidence="2" id="KW-1133">Transmembrane helix</keyword>
<feature type="transmembrane region" description="Helical" evidence="2">
    <location>
        <begin position="47"/>
        <end position="70"/>
    </location>
</feature>
<sequence length="241" mass="27738">MNASGRGARLHLALLGYTEQANSYHMAEKRRSITTVPFPVSKRLFDIFSVISLFVISIPFLVFFAAWMLIEKSISSKARTPLFYCETRVSEGKRFNFCKFRIFSKGVIESEQRRRKVVHTKPLEKDKKNLTYYGRFLKQIYMDEFPQLWNIFIGDMTLVGPRPTNIENSEKLKKSGNYTRERIRCGITGPFQAQKGGLLIQQNVDEEYISFIESHSGPAVVLKDIRIVLQTIITVLKAEGI</sequence>
<dbReference type="PANTHER" id="PTHR30576">
    <property type="entry name" value="COLANIC BIOSYNTHESIS UDP-GLUCOSE LIPID CARRIER TRANSFERASE"/>
    <property type="match status" value="1"/>
</dbReference>
<dbReference type="Proteomes" id="UP000230154">
    <property type="component" value="Unassembled WGS sequence"/>
</dbReference>
<dbReference type="GO" id="GO:0016780">
    <property type="term" value="F:phosphotransferase activity, for other substituted phosphate groups"/>
    <property type="evidence" value="ECO:0007669"/>
    <property type="project" value="TreeGrafter"/>
</dbReference>
<feature type="domain" description="Bacterial sugar transferase" evidence="3">
    <location>
        <begin position="42"/>
        <end position="237"/>
    </location>
</feature>
<comment type="similarity">
    <text evidence="1">Belongs to the bacterial sugar transferase family.</text>
</comment>
<gene>
    <name evidence="4" type="ORF">COU35_04540</name>
</gene>
<comment type="caution">
    <text evidence="4">The sequence shown here is derived from an EMBL/GenBank/DDBJ whole genome shotgun (WGS) entry which is preliminary data.</text>
</comment>
<organism evidence="4 5">
    <name type="scientific">Candidatus Magasanikbacteria bacterium CG10_big_fil_rev_8_21_14_0_10_47_10</name>
    <dbReference type="NCBI Taxonomy" id="1974652"/>
    <lineage>
        <taxon>Bacteria</taxon>
        <taxon>Candidatus Magasanikiibacteriota</taxon>
    </lineage>
</organism>
<evidence type="ECO:0000259" key="3">
    <source>
        <dbReference type="Pfam" id="PF02397"/>
    </source>
</evidence>
<evidence type="ECO:0000313" key="5">
    <source>
        <dbReference type="Proteomes" id="UP000230154"/>
    </source>
</evidence>
<keyword evidence="2" id="KW-0472">Membrane</keyword>
<keyword evidence="2" id="KW-0812">Transmembrane</keyword>
<dbReference type="Pfam" id="PF02397">
    <property type="entry name" value="Bac_transf"/>
    <property type="match status" value="1"/>
</dbReference>
<dbReference type="EMBL" id="PFCB01000030">
    <property type="protein sequence ID" value="PIR74081.1"/>
    <property type="molecule type" value="Genomic_DNA"/>
</dbReference>
<dbReference type="InterPro" id="IPR003362">
    <property type="entry name" value="Bact_transf"/>
</dbReference>
<evidence type="ECO:0000313" key="4">
    <source>
        <dbReference type="EMBL" id="PIR74081.1"/>
    </source>
</evidence>
<dbReference type="PANTHER" id="PTHR30576:SF0">
    <property type="entry name" value="UNDECAPRENYL-PHOSPHATE N-ACETYLGALACTOSAMINYL 1-PHOSPHATE TRANSFERASE-RELATED"/>
    <property type="match status" value="1"/>
</dbReference>